<dbReference type="CDD" id="cd04186">
    <property type="entry name" value="GT_2_like_c"/>
    <property type="match status" value="1"/>
</dbReference>
<feature type="domain" description="Glycosyltransferase 2-like" evidence="1">
    <location>
        <begin position="4"/>
        <end position="121"/>
    </location>
</feature>
<name>A0A1F5ZFS6_9BACT</name>
<reference evidence="2 3" key="1">
    <citation type="journal article" date="2016" name="Nat. Commun.">
        <title>Thousands of microbial genomes shed light on interconnected biogeochemical processes in an aquifer system.</title>
        <authorList>
            <person name="Anantharaman K."/>
            <person name="Brown C.T."/>
            <person name="Hug L.A."/>
            <person name="Sharon I."/>
            <person name="Castelle C.J."/>
            <person name="Probst A.J."/>
            <person name="Thomas B.C."/>
            <person name="Singh A."/>
            <person name="Wilkins M.J."/>
            <person name="Karaoz U."/>
            <person name="Brodie E.L."/>
            <person name="Williams K.H."/>
            <person name="Hubbard S.S."/>
            <person name="Banfield J.F."/>
        </authorList>
    </citation>
    <scope>NUCLEOTIDE SEQUENCE [LARGE SCALE GENOMIC DNA]</scope>
</reference>
<evidence type="ECO:0000259" key="1">
    <source>
        <dbReference type="Pfam" id="PF00535"/>
    </source>
</evidence>
<dbReference type="EMBL" id="MFIZ01000033">
    <property type="protein sequence ID" value="OGG11290.1"/>
    <property type="molecule type" value="Genomic_DNA"/>
</dbReference>
<organism evidence="2 3">
    <name type="scientific">Candidatus Gottesmanbacteria bacterium RBG_13_45_10</name>
    <dbReference type="NCBI Taxonomy" id="1798370"/>
    <lineage>
        <taxon>Bacteria</taxon>
        <taxon>Candidatus Gottesmaniibacteriota</taxon>
    </lineage>
</organism>
<dbReference type="STRING" id="1798370.A2Z00_02295"/>
<dbReference type="InterPro" id="IPR029044">
    <property type="entry name" value="Nucleotide-diphossugar_trans"/>
</dbReference>
<sequence>MDVSIVIVNFNTKVLLDRCLRSIIDSLRTSKFTYEIIVVDNGSTDGSRELLNKKYPRVIKIFNNTNIGFGKANNIGIHKAKSESILLLNSDIKVTENAIEKLYMFAKQHTRAFVGGKLFNEDMTPQPSCGPQFSLINVFIMLFLKGDTIGITRSSPDSVLSVSWVSGACVIATKAAFIDIGLFDESIFMYMEEIDLLYRARQKGYTIIFYPEAKFIHTGAASSGSSRKPVINIYRGLRYFYRKHRSIIEIWMLEILLRTKAYIAIGIGALTRNHDLVSTYEQALRLDY</sequence>
<dbReference type="PANTHER" id="PTHR43179:SF7">
    <property type="entry name" value="RHAMNOSYLTRANSFERASE WBBL"/>
    <property type="match status" value="1"/>
</dbReference>
<proteinExistence type="predicted"/>
<dbReference type="PANTHER" id="PTHR43179">
    <property type="entry name" value="RHAMNOSYLTRANSFERASE WBBL"/>
    <property type="match status" value="1"/>
</dbReference>
<dbReference type="InterPro" id="IPR001173">
    <property type="entry name" value="Glyco_trans_2-like"/>
</dbReference>
<dbReference type="AlphaFoldDB" id="A0A1F5ZFS6"/>
<dbReference type="Pfam" id="PF00535">
    <property type="entry name" value="Glycos_transf_2"/>
    <property type="match status" value="1"/>
</dbReference>
<evidence type="ECO:0000313" key="3">
    <source>
        <dbReference type="Proteomes" id="UP000177268"/>
    </source>
</evidence>
<gene>
    <name evidence="2" type="ORF">A2Z00_02295</name>
</gene>
<evidence type="ECO:0000313" key="2">
    <source>
        <dbReference type="EMBL" id="OGG11290.1"/>
    </source>
</evidence>
<protein>
    <recommendedName>
        <fullName evidence="1">Glycosyltransferase 2-like domain-containing protein</fullName>
    </recommendedName>
</protein>
<dbReference type="SUPFAM" id="SSF53448">
    <property type="entry name" value="Nucleotide-diphospho-sugar transferases"/>
    <property type="match status" value="1"/>
</dbReference>
<comment type="caution">
    <text evidence="2">The sequence shown here is derived from an EMBL/GenBank/DDBJ whole genome shotgun (WGS) entry which is preliminary data.</text>
</comment>
<dbReference type="Gene3D" id="3.90.550.10">
    <property type="entry name" value="Spore Coat Polysaccharide Biosynthesis Protein SpsA, Chain A"/>
    <property type="match status" value="1"/>
</dbReference>
<accession>A0A1F5ZFS6</accession>
<dbReference type="Proteomes" id="UP000177268">
    <property type="component" value="Unassembled WGS sequence"/>
</dbReference>